<gene>
    <name evidence="2" type="ORF">BKK51_00760</name>
    <name evidence="3" type="ORF">BKK52_00085</name>
</gene>
<evidence type="ECO:0000259" key="1">
    <source>
        <dbReference type="PROSITE" id="PS51729"/>
    </source>
</evidence>
<dbReference type="Proteomes" id="UP000188728">
    <property type="component" value="Unassembled WGS sequence"/>
</dbReference>
<feature type="domain" description="N-acetyltransferase" evidence="1">
    <location>
        <begin position="8"/>
        <end position="93"/>
    </location>
</feature>
<dbReference type="AlphaFoldDB" id="A0A1V3IXK0"/>
<accession>A0A1V3J7V9</accession>
<keyword evidence="2" id="KW-0808">Transferase</keyword>
<dbReference type="EMBL" id="MLHK01000005">
    <property type="protein sequence ID" value="OOF47075.1"/>
    <property type="molecule type" value="Genomic_DNA"/>
</dbReference>
<evidence type="ECO:0000313" key="3">
    <source>
        <dbReference type="EMBL" id="OOF51456.1"/>
    </source>
</evidence>
<dbReference type="EMBL" id="MLHL01000002">
    <property type="protein sequence ID" value="OOF51456.1"/>
    <property type="molecule type" value="Genomic_DNA"/>
</dbReference>
<accession>A0A1V3IXK0</accession>
<organism evidence="2 4">
    <name type="scientific">Rodentibacter trehalosifermentans</name>
    <dbReference type="NCBI Taxonomy" id="1908263"/>
    <lineage>
        <taxon>Bacteria</taxon>
        <taxon>Pseudomonadati</taxon>
        <taxon>Pseudomonadota</taxon>
        <taxon>Gammaproteobacteria</taxon>
        <taxon>Pasteurellales</taxon>
        <taxon>Pasteurellaceae</taxon>
        <taxon>Rodentibacter</taxon>
    </lineage>
</organism>
<dbReference type="PANTHER" id="PTHR31435">
    <property type="entry name" value="PROTEIN NATD1"/>
    <property type="match status" value="1"/>
</dbReference>
<comment type="caution">
    <text evidence="2">The sequence shown here is derived from an EMBL/GenBank/DDBJ whole genome shotgun (WGS) entry which is preliminary data.</text>
</comment>
<protein>
    <submittedName>
        <fullName evidence="2">N-acetyltransferase</fullName>
    </submittedName>
</protein>
<dbReference type="InterPro" id="IPR016181">
    <property type="entry name" value="Acyl_CoA_acyltransferase"/>
</dbReference>
<dbReference type="GO" id="GO:0016740">
    <property type="term" value="F:transferase activity"/>
    <property type="evidence" value="ECO:0007669"/>
    <property type="project" value="UniProtKB-KW"/>
</dbReference>
<sequence>MTKHYNVIDNSALNRFEIHEEGHIAYEKYERFEGGIAYVSTFVPEALGGRGIASFLVKYVLDDAIAKGLKIKPVCPVVKGYIEKHPEYQQYVVE</sequence>
<name>A0A1V3IXK0_9PAST</name>
<dbReference type="OrthoDB" id="9813275at2"/>
<dbReference type="SUPFAM" id="SSF55729">
    <property type="entry name" value="Acyl-CoA N-acyltransferases (Nat)"/>
    <property type="match status" value="1"/>
</dbReference>
<dbReference type="PANTHER" id="PTHR31435:SF10">
    <property type="entry name" value="BSR4717 PROTEIN"/>
    <property type="match status" value="1"/>
</dbReference>
<evidence type="ECO:0000313" key="2">
    <source>
        <dbReference type="EMBL" id="OOF47075.1"/>
    </source>
</evidence>
<proteinExistence type="predicted"/>
<dbReference type="Gene3D" id="3.40.630.30">
    <property type="match status" value="1"/>
</dbReference>
<evidence type="ECO:0000313" key="5">
    <source>
        <dbReference type="Proteomes" id="UP000189161"/>
    </source>
</evidence>
<reference evidence="4 5" key="1">
    <citation type="submission" date="2016-10" db="EMBL/GenBank/DDBJ databases">
        <title>Rodentibacter gen. nov. and new species.</title>
        <authorList>
            <person name="Christensen H."/>
        </authorList>
    </citation>
    <scope>NUCLEOTIDE SEQUENCE [LARGE SCALE GENOMIC DNA]</scope>
    <source>
        <strain evidence="2 4">H1983213011</strain>
        <strain evidence="3 5">H1987082031</strain>
    </source>
</reference>
<dbReference type="InterPro" id="IPR031165">
    <property type="entry name" value="GNAT_YJDJ"/>
</dbReference>
<dbReference type="InterPro" id="IPR045057">
    <property type="entry name" value="Gcn5-rel_NAT"/>
</dbReference>
<dbReference type="Proteomes" id="UP000189161">
    <property type="component" value="Unassembled WGS sequence"/>
</dbReference>
<dbReference type="RefSeq" id="WP_077420058.1">
    <property type="nucleotide sequence ID" value="NZ_MLHK01000005.1"/>
</dbReference>
<evidence type="ECO:0000313" key="4">
    <source>
        <dbReference type="Proteomes" id="UP000188728"/>
    </source>
</evidence>
<keyword evidence="5" id="KW-1185">Reference proteome</keyword>
<dbReference type="PROSITE" id="PS51729">
    <property type="entry name" value="GNAT_YJDJ"/>
    <property type="match status" value="1"/>
</dbReference>
<dbReference type="Pfam" id="PF14542">
    <property type="entry name" value="Acetyltransf_CG"/>
    <property type="match status" value="1"/>
</dbReference>